<accession>A0A6I5RW08</accession>
<keyword evidence="2" id="KW-1185">Reference proteome</keyword>
<reference evidence="1 2" key="1">
    <citation type="submission" date="2020-02" db="EMBL/GenBank/DDBJ databases">
        <title>Broccoli isolated Pseudomonas sp.</title>
        <authorList>
            <person name="Fujikawa T."/>
            <person name="Sawada H."/>
        </authorList>
    </citation>
    <scope>NUCLEOTIDE SEQUENCE [LARGE SCALE GENOMIC DNA]</scope>
    <source>
        <strain evidence="1 2">JCM 32154</strain>
    </source>
</reference>
<dbReference type="RefSeq" id="WP_163939825.1">
    <property type="nucleotide sequence ID" value="NZ_BMQU01000042.1"/>
</dbReference>
<name>A0A6I5RW08_9PSED</name>
<evidence type="ECO:0000313" key="1">
    <source>
        <dbReference type="EMBL" id="NES11949.1"/>
    </source>
</evidence>
<comment type="caution">
    <text evidence="1">The sequence shown here is derived from an EMBL/GenBank/DDBJ whole genome shotgun (WGS) entry which is preliminary data.</text>
</comment>
<organism evidence="1 2">
    <name type="scientific">Pseudomonas laurentiana</name>
    <dbReference type="NCBI Taxonomy" id="2364649"/>
    <lineage>
        <taxon>Bacteria</taxon>
        <taxon>Pseudomonadati</taxon>
        <taxon>Pseudomonadota</taxon>
        <taxon>Gammaproteobacteria</taxon>
        <taxon>Pseudomonadales</taxon>
        <taxon>Pseudomonadaceae</taxon>
        <taxon>Pseudomonas</taxon>
    </lineage>
</organism>
<dbReference type="Proteomes" id="UP000471751">
    <property type="component" value="Unassembled WGS sequence"/>
</dbReference>
<gene>
    <name evidence="1" type="ORF">G3O07_23020</name>
</gene>
<proteinExistence type="predicted"/>
<dbReference type="AlphaFoldDB" id="A0A6I5RW08"/>
<sequence>MASVSILRSIANNTPYTLSIRNGESKSDLFSIGAQSAWNGCMNVPWIGKISENYKAIELVMGAKAETTLWLFQDYWEPAHENAVKYLFGPEMNYTGETLEVPGNNRGGGNHNLIISLEGNRFSLKMM</sequence>
<evidence type="ECO:0000313" key="2">
    <source>
        <dbReference type="Proteomes" id="UP000471751"/>
    </source>
</evidence>
<dbReference type="EMBL" id="JAAHBT010000364">
    <property type="protein sequence ID" value="NES11949.1"/>
    <property type="molecule type" value="Genomic_DNA"/>
</dbReference>
<protein>
    <submittedName>
        <fullName evidence="1">Uncharacterized protein</fullName>
    </submittedName>
</protein>